<organism evidence="1">
    <name type="scientific">marine sediment metagenome</name>
    <dbReference type="NCBI Taxonomy" id="412755"/>
    <lineage>
        <taxon>unclassified sequences</taxon>
        <taxon>metagenomes</taxon>
        <taxon>ecological metagenomes</taxon>
    </lineage>
</organism>
<gene>
    <name evidence="1" type="ORF">S12H4_33584</name>
</gene>
<comment type="caution">
    <text evidence="1">The sequence shown here is derived from an EMBL/GenBank/DDBJ whole genome shotgun (WGS) entry which is preliminary data.</text>
</comment>
<feature type="non-terminal residue" evidence="1">
    <location>
        <position position="1"/>
    </location>
</feature>
<evidence type="ECO:0000313" key="1">
    <source>
        <dbReference type="EMBL" id="GAI99599.1"/>
    </source>
</evidence>
<protein>
    <submittedName>
        <fullName evidence="1">Uncharacterized protein</fullName>
    </submittedName>
</protein>
<proteinExistence type="predicted"/>
<accession>X1V4R8</accession>
<name>X1V4R8_9ZZZZ</name>
<reference evidence="1" key="1">
    <citation type="journal article" date="2014" name="Front. Microbiol.">
        <title>High frequency of phylogenetically diverse reductive dehalogenase-homologous genes in deep subseafloor sedimentary metagenomes.</title>
        <authorList>
            <person name="Kawai M."/>
            <person name="Futagami T."/>
            <person name="Toyoda A."/>
            <person name="Takaki Y."/>
            <person name="Nishi S."/>
            <person name="Hori S."/>
            <person name="Arai W."/>
            <person name="Tsubouchi T."/>
            <person name="Morono Y."/>
            <person name="Uchiyama I."/>
            <person name="Ito T."/>
            <person name="Fujiyama A."/>
            <person name="Inagaki F."/>
            <person name="Takami H."/>
        </authorList>
    </citation>
    <scope>NUCLEOTIDE SEQUENCE</scope>
    <source>
        <strain evidence="1">Expedition CK06-06</strain>
    </source>
</reference>
<sequence length="273" mass="31744">EKETKSIDLGKDKHEGWESKQNAMKALFILNKLLHSRVKINKERLSRNLKRAPNLCNIIGEKWLLTKGSTKKNPHILAYIYQSRLPDEGELDKLRKKWENEQDENKKFKIAMDHNDLLSSYQSQTYWKNVFKIINEHDIELNKKKKDELRNDDNILAEMEILSRLAQQFEHITVDQDVEDKNIDIMIEYEGEKILIEVATVHERDDVLLAHGGISVAGGKVKHTLKGKFDNQLKEGELDTKMPLIIILRLVPPIDFHMAENGIYGEIQSSIRI</sequence>
<feature type="non-terminal residue" evidence="1">
    <location>
        <position position="273"/>
    </location>
</feature>
<dbReference type="AlphaFoldDB" id="X1V4R8"/>
<dbReference type="EMBL" id="BARW01019802">
    <property type="protein sequence ID" value="GAI99599.1"/>
    <property type="molecule type" value="Genomic_DNA"/>
</dbReference>